<evidence type="ECO:0000313" key="3">
    <source>
        <dbReference type="EMBL" id="AMB60550.1"/>
    </source>
</evidence>
<dbReference type="PIRSF" id="PIRSF037226">
    <property type="entry name" value="Amidohydrolase_ACY1L2_prd"/>
    <property type="match status" value="1"/>
</dbReference>
<dbReference type="Gene3D" id="3.40.630.10">
    <property type="entry name" value="Zn peptidases"/>
    <property type="match status" value="1"/>
</dbReference>
<dbReference type="InterPro" id="IPR036264">
    <property type="entry name" value="Bact_exopeptidase_dim_dom"/>
</dbReference>
<accession>A0A0Y0NL19</accession>
<dbReference type="InterPro" id="IPR017439">
    <property type="entry name" value="Amidohydrolase"/>
</dbReference>
<dbReference type="EMBL" id="CP014145">
    <property type="protein sequence ID" value="AMB60550.1"/>
    <property type="molecule type" value="Genomic_DNA"/>
</dbReference>
<gene>
    <name evidence="3" type="ORF">AWU67_13555</name>
</gene>
<dbReference type="SUPFAM" id="SSF55031">
    <property type="entry name" value="Bacterial exopeptidase dimerisation domain"/>
    <property type="match status" value="1"/>
</dbReference>
<dbReference type="GO" id="GO:0005737">
    <property type="term" value="C:cytoplasm"/>
    <property type="evidence" value="ECO:0007669"/>
    <property type="project" value="TreeGrafter"/>
</dbReference>
<organism evidence="3 4">
    <name type="scientific">Microterricola viridarii</name>
    <dbReference type="NCBI Taxonomy" id="412690"/>
    <lineage>
        <taxon>Bacteria</taxon>
        <taxon>Bacillati</taxon>
        <taxon>Actinomycetota</taxon>
        <taxon>Actinomycetes</taxon>
        <taxon>Micrococcales</taxon>
        <taxon>Microbacteriaceae</taxon>
        <taxon>Microterricola</taxon>
    </lineage>
</organism>
<comment type="similarity">
    <text evidence="1">Belongs to the peptidase M20A family.</text>
</comment>
<reference evidence="4" key="2">
    <citation type="submission" date="2016-01" db="EMBL/GenBank/DDBJ databases">
        <title>First complete genome sequence of a species in the genus Microterricola, an extremophilic cold active enzyme producing strain ERGS5:02 isolated from Sikkim Himalaya.</title>
        <authorList>
            <person name="Kumar R."/>
            <person name="Singh D."/>
            <person name="Swarnkar M.K."/>
        </authorList>
    </citation>
    <scope>NUCLEOTIDE SEQUENCE [LARGE SCALE GENOMIC DNA]</scope>
    <source>
        <strain evidence="4">ERGS5:02</strain>
    </source>
</reference>
<dbReference type="PANTHER" id="PTHR30575">
    <property type="entry name" value="PEPTIDASE M20"/>
    <property type="match status" value="1"/>
</dbReference>
<keyword evidence="4" id="KW-1185">Reference proteome</keyword>
<dbReference type="NCBIfam" id="TIGR01891">
    <property type="entry name" value="amidohydrolases"/>
    <property type="match status" value="1"/>
</dbReference>
<dbReference type="InterPro" id="IPR017144">
    <property type="entry name" value="Xaa-Arg_dipeptidase"/>
</dbReference>
<dbReference type="GO" id="GO:0046657">
    <property type="term" value="P:folic acid catabolic process"/>
    <property type="evidence" value="ECO:0007669"/>
    <property type="project" value="TreeGrafter"/>
</dbReference>
<dbReference type="Proteomes" id="UP000058305">
    <property type="component" value="Chromosome"/>
</dbReference>
<dbReference type="KEGG" id="mvd:AWU67_13555"/>
<dbReference type="InterPro" id="IPR052030">
    <property type="entry name" value="Peptidase_M20/M20A_hydrolases"/>
</dbReference>
<dbReference type="GO" id="GO:0016805">
    <property type="term" value="F:dipeptidase activity"/>
    <property type="evidence" value="ECO:0007669"/>
    <property type="project" value="InterPro"/>
</dbReference>
<sequence length="381" mass="39011">MTSAQDTVLGLHRTIHAHPELGLEEHAAARALVAAVAELGFDAELGLGSLPTAVRAEAGSGELVITLCAEYDALPEIGHGCGHNVIAGAAFGAFAALAPLADELGVTVRLLGTPAEENAGGKVTMLNEGAFDGTHAALMVHPAGEDVPWMDPLASGILMVEFTGREAHASAMPWMGANALDAMTIMLTAIGLARQQLEPYQQIHGVIDHAGSAPNVIPGSASGRWMVRAADKDSLQRVVDVVRRCAEAGALAAAVTVSITEGPFRYENLTPDAELTAAYIENLARVGRTAAAPWPKAGSTDMGNISQRFPSIHPMLGLGEPGVVIHTPALAALAGSAAGDAAVLDGAILLAATAIDAALTPQLRARLLSDSPLATEATQKG</sequence>
<reference evidence="3 4" key="1">
    <citation type="journal article" date="2016" name="J. Biotechnol.">
        <title>First complete genome sequence of a species in the genus Microterricola, an extremophilic cold active enzyme producing bacterial strain ERGS5:02 isolated from Sikkim Himalaya.</title>
        <authorList>
            <person name="Himanshu"/>
            <person name="Swarnkar M.K."/>
            <person name="Singh D."/>
            <person name="Kumar R."/>
        </authorList>
    </citation>
    <scope>NUCLEOTIDE SEQUENCE [LARGE SCALE GENOMIC DNA]</scope>
    <source>
        <strain evidence="3 4">ERGS5:02</strain>
    </source>
</reference>
<dbReference type="PANTHER" id="PTHR30575:SF0">
    <property type="entry name" value="XAA-ARG DIPEPTIDASE"/>
    <property type="match status" value="1"/>
</dbReference>
<proteinExistence type="inferred from homology"/>
<name>A0A0Y0NL19_9MICO</name>
<dbReference type="Gene3D" id="3.30.70.360">
    <property type="match status" value="1"/>
</dbReference>
<protein>
    <recommendedName>
        <fullName evidence="1">Peptidase M20 domain-containing protein 2</fullName>
    </recommendedName>
</protein>
<feature type="domain" description="Peptidase M20 dimerisation" evidence="2">
    <location>
        <begin position="160"/>
        <end position="248"/>
    </location>
</feature>
<evidence type="ECO:0000256" key="1">
    <source>
        <dbReference type="PIRNR" id="PIRNR037226"/>
    </source>
</evidence>
<dbReference type="InterPro" id="IPR011650">
    <property type="entry name" value="Peptidase_M20_dimer"/>
</dbReference>
<evidence type="ECO:0000259" key="2">
    <source>
        <dbReference type="Pfam" id="PF07687"/>
    </source>
</evidence>
<dbReference type="InterPro" id="IPR002933">
    <property type="entry name" value="Peptidase_M20"/>
</dbReference>
<dbReference type="SUPFAM" id="SSF53187">
    <property type="entry name" value="Zn-dependent exopeptidases"/>
    <property type="match status" value="1"/>
</dbReference>
<dbReference type="Pfam" id="PF07687">
    <property type="entry name" value="M20_dimer"/>
    <property type="match status" value="1"/>
</dbReference>
<dbReference type="FunFam" id="3.30.70.360:FF:000004">
    <property type="entry name" value="Peptidase M20 domain-containing protein 2"/>
    <property type="match status" value="1"/>
</dbReference>
<evidence type="ECO:0000313" key="4">
    <source>
        <dbReference type="Proteomes" id="UP000058305"/>
    </source>
</evidence>
<dbReference type="GO" id="GO:0071713">
    <property type="term" value="F:para-aminobenzoyl-glutamate hydrolase activity"/>
    <property type="evidence" value="ECO:0007669"/>
    <property type="project" value="TreeGrafter"/>
</dbReference>
<dbReference type="AlphaFoldDB" id="A0A0Y0NL19"/>
<dbReference type="Pfam" id="PF01546">
    <property type="entry name" value="Peptidase_M20"/>
    <property type="match status" value="1"/>
</dbReference>